<dbReference type="PROSITE" id="PS50096">
    <property type="entry name" value="IQ"/>
    <property type="match status" value="1"/>
</dbReference>
<evidence type="ECO:0000256" key="1">
    <source>
        <dbReference type="SAM" id="MobiDB-lite"/>
    </source>
</evidence>
<dbReference type="InterPro" id="IPR000048">
    <property type="entry name" value="IQ_motif_EF-hand-BS"/>
</dbReference>
<dbReference type="Proteomes" id="UP000596742">
    <property type="component" value="Unassembled WGS sequence"/>
</dbReference>
<dbReference type="PANTHER" id="PTHR16049">
    <property type="entry name" value="IQ DOMAIN-CONTAINING PROTEIN C"/>
    <property type="match status" value="1"/>
</dbReference>
<protein>
    <recommendedName>
        <fullName evidence="4">IQ domain-containing protein C</fullName>
    </recommendedName>
</protein>
<comment type="caution">
    <text evidence="2">The sequence shown here is derived from an EMBL/GenBank/DDBJ whole genome shotgun (WGS) entry which is preliminary data.</text>
</comment>
<feature type="compositionally biased region" description="Basic and acidic residues" evidence="1">
    <location>
        <begin position="275"/>
        <end position="285"/>
    </location>
</feature>
<organism evidence="2 3">
    <name type="scientific">Mytilus galloprovincialis</name>
    <name type="common">Mediterranean mussel</name>
    <dbReference type="NCBI Taxonomy" id="29158"/>
    <lineage>
        <taxon>Eukaryota</taxon>
        <taxon>Metazoa</taxon>
        <taxon>Spiralia</taxon>
        <taxon>Lophotrochozoa</taxon>
        <taxon>Mollusca</taxon>
        <taxon>Bivalvia</taxon>
        <taxon>Autobranchia</taxon>
        <taxon>Pteriomorphia</taxon>
        <taxon>Mytilida</taxon>
        <taxon>Mytiloidea</taxon>
        <taxon>Mytilidae</taxon>
        <taxon>Mytilinae</taxon>
        <taxon>Mytilus</taxon>
    </lineage>
</organism>
<keyword evidence="3" id="KW-1185">Reference proteome</keyword>
<dbReference type="EMBL" id="UYJE01002869">
    <property type="protein sequence ID" value="VDI14438.1"/>
    <property type="molecule type" value="Genomic_DNA"/>
</dbReference>
<sequence>MEDSEDSGEFEDLEIDEQHVVKIQAWIRGVIVRKWFKGMQSEYEKIVSDIEKSKSVIVEWPHAALGKPRVRKHKLKRNVGEVTPNVSARNSPNIESLRSSIKYHEIHAKSKDMTEVHQINSARSSNSSDFSETPFKPVVPYHTESQGNSGVISNFSHQALTNIINSCTIETQTSMDEETISVVETHQNNNPRETIGQQTRETTEQQTRETTGQQNPVRTYDMLIQTDDLPCYKEETNIDTQTEKGSTQVHTTNRQILEQKINKFENQLRTLNDISLKDSVQDSRKTSPHNNKTPSQLGQKVGPIPALEFGGSSKQETVQLSSVMESQRGRHPSYHQESSVLTNVTSVWDSFSSDCKDNLANTAYPNDPEALRGMRKNVAMELLWVQQAIDSRKNYLKLKNQMRVAT</sequence>
<evidence type="ECO:0008006" key="4">
    <source>
        <dbReference type="Google" id="ProtNLM"/>
    </source>
</evidence>
<dbReference type="AlphaFoldDB" id="A0A8B6D3J7"/>
<dbReference type="InterPro" id="IPR042506">
    <property type="entry name" value="IQCC"/>
</dbReference>
<evidence type="ECO:0000313" key="3">
    <source>
        <dbReference type="Proteomes" id="UP000596742"/>
    </source>
</evidence>
<dbReference type="PANTHER" id="PTHR16049:SF8">
    <property type="entry name" value="IQ DOMAIN-CONTAINING PROTEIN C"/>
    <property type="match status" value="1"/>
</dbReference>
<feature type="compositionally biased region" description="Polar residues" evidence="1">
    <location>
        <begin position="288"/>
        <end position="298"/>
    </location>
</feature>
<proteinExistence type="predicted"/>
<accession>A0A8B6D3J7</accession>
<feature type="region of interest" description="Disordered" evidence="1">
    <location>
        <begin position="188"/>
        <end position="213"/>
    </location>
</feature>
<dbReference type="Pfam" id="PF00612">
    <property type="entry name" value="IQ"/>
    <property type="match status" value="1"/>
</dbReference>
<evidence type="ECO:0000313" key="2">
    <source>
        <dbReference type="EMBL" id="VDI14438.1"/>
    </source>
</evidence>
<feature type="region of interest" description="Disordered" evidence="1">
    <location>
        <begin position="275"/>
        <end position="302"/>
    </location>
</feature>
<name>A0A8B6D3J7_MYTGA</name>
<gene>
    <name evidence="2" type="ORF">MGAL_10B010878</name>
</gene>
<dbReference type="OrthoDB" id="6161953at2759"/>
<reference evidence="2" key="1">
    <citation type="submission" date="2018-11" db="EMBL/GenBank/DDBJ databases">
        <authorList>
            <person name="Alioto T."/>
            <person name="Alioto T."/>
        </authorList>
    </citation>
    <scope>NUCLEOTIDE SEQUENCE</scope>
</reference>